<accession>A0AAD8H035</accession>
<gene>
    <name evidence="7" type="ORF">POM88_051207</name>
</gene>
<feature type="compositionally biased region" description="Basic and acidic residues" evidence="3">
    <location>
        <begin position="20"/>
        <end position="33"/>
    </location>
</feature>
<dbReference type="SUPFAM" id="SSF54277">
    <property type="entry name" value="CAD &amp; PB1 domains"/>
    <property type="match status" value="1"/>
</dbReference>
<feature type="region of interest" description="Disordered" evidence="3">
    <location>
        <begin position="370"/>
        <end position="398"/>
    </location>
</feature>
<dbReference type="Proteomes" id="UP001237642">
    <property type="component" value="Unassembled WGS sequence"/>
</dbReference>
<dbReference type="SMART" id="SM00116">
    <property type="entry name" value="CBS"/>
    <property type="match status" value="4"/>
</dbReference>
<dbReference type="PANTHER" id="PTHR48108:SF26">
    <property type="entry name" value="CBS DOMAIN-CONTAINING PROTEIN DDB_G0289609"/>
    <property type="match status" value="1"/>
</dbReference>
<dbReference type="PANTHER" id="PTHR48108">
    <property type="entry name" value="CBS DOMAIN-CONTAINING PROTEIN CBSX2, CHLOROPLASTIC"/>
    <property type="match status" value="1"/>
</dbReference>
<dbReference type="Gene3D" id="3.10.580.10">
    <property type="entry name" value="CBS-domain"/>
    <property type="match status" value="2"/>
</dbReference>
<dbReference type="InterPro" id="IPR051462">
    <property type="entry name" value="CBS_domain-containing"/>
</dbReference>
<feature type="domain" description="PB1" evidence="6">
    <location>
        <begin position="398"/>
        <end position="485"/>
    </location>
</feature>
<evidence type="ECO:0000256" key="3">
    <source>
        <dbReference type="SAM" id="MobiDB-lite"/>
    </source>
</evidence>
<dbReference type="Pfam" id="PF00571">
    <property type="entry name" value="CBS"/>
    <property type="match status" value="4"/>
</dbReference>
<keyword evidence="4" id="KW-0472">Membrane</keyword>
<dbReference type="CDD" id="cd17782">
    <property type="entry name" value="CBS_pair_MUG70_2"/>
    <property type="match status" value="1"/>
</dbReference>
<feature type="domain" description="CBS" evidence="5">
    <location>
        <begin position="120"/>
        <end position="178"/>
    </location>
</feature>
<evidence type="ECO:0000256" key="4">
    <source>
        <dbReference type="SAM" id="Phobius"/>
    </source>
</evidence>
<feature type="region of interest" description="Disordered" evidence="3">
    <location>
        <begin position="1"/>
        <end position="44"/>
    </location>
</feature>
<feature type="compositionally biased region" description="Polar residues" evidence="3">
    <location>
        <begin position="378"/>
        <end position="398"/>
    </location>
</feature>
<dbReference type="SMART" id="SM00666">
    <property type="entry name" value="PB1"/>
    <property type="match status" value="1"/>
</dbReference>
<dbReference type="InterPro" id="IPR000270">
    <property type="entry name" value="PB1_dom"/>
</dbReference>
<feature type="domain" description="CBS" evidence="5">
    <location>
        <begin position="223"/>
        <end position="280"/>
    </location>
</feature>
<comment type="caution">
    <text evidence="7">The sequence shown here is derived from an EMBL/GenBank/DDBJ whole genome shotgun (WGS) entry which is preliminary data.</text>
</comment>
<reference evidence="7" key="1">
    <citation type="submission" date="2023-02" db="EMBL/GenBank/DDBJ databases">
        <title>Genome of toxic invasive species Heracleum sosnowskyi carries increased number of genes despite the absence of recent whole-genome duplications.</title>
        <authorList>
            <person name="Schelkunov M."/>
            <person name="Shtratnikova V."/>
            <person name="Makarenko M."/>
            <person name="Klepikova A."/>
            <person name="Omelchenko D."/>
            <person name="Novikova G."/>
            <person name="Obukhova E."/>
            <person name="Bogdanov V."/>
            <person name="Penin A."/>
            <person name="Logacheva M."/>
        </authorList>
    </citation>
    <scope>NUCLEOTIDE SEQUENCE</scope>
    <source>
        <strain evidence="7">Hsosn_3</strain>
        <tissue evidence="7">Leaf</tissue>
    </source>
</reference>
<evidence type="ECO:0000259" key="5">
    <source>
        <dbReference type="PROSITE" id="PS51371"/>
    </source>
</evidence>
<dbReference type="InterPro" id="IPR046342">
    <property type="entry name" value="CBS_dom_sf"/>
</dbReference>
<feature type="domain" description="CBS" evidence="5">
    <location>
        <begin position="55"/>
        <end position="112"/>
    </location>
</feature>
<feature type="transmembrane region" description="Helical" evidence="4">
    <location>
        <begin position="517"/>
        <end position="536"/>
    </location>
</feature>
<proteinExistence type="predicted"/>
<dbReference type="InterPro" id="IPR000644">
    <property type="entry name" value="CBS_dom"/>
</dbReference>
<keyword evidence="1" id="KW-0677">Repeat</keyword>
<evidence type="ECO:0000313" key="8">
    <source>
        <dbReference type="Proteomes" id="UP001237642"/>
    </source>
</evidence>
<feature type="compositionally biased region" description="Polar residues" evidence="3">
    <location>
        <begin position="1"/>
        <end position="13"/>
    </location>
</feature>
<dbReference type="PROSITE" id="PS51371">
    <property type="entry name" value="CBS"/>
    <property type="match status" value="4"/>
</dbReference>
<evidence type="ECO:0000256" key="1">
    <source>
        <dbReference type="ARBA" id="ARBA00022737"/>
    </source>
</evidence>
<dbReference type="InterPro" id="IPR053793">
    <property type="entry name" value="PB1-like"/>
</dbReference>
<evidence type="ECO:0000259" key="6">
    <source>
        <dbReference type="PROSITE" id="PS51745"/>
    </source>
</evidence>
<feature type="domain" description="CBS" evidence="5">
    <location>
        <begin position="288"/>
        <end position="344"/>
    </location>
</feature>
<dbReference type="Pfam" id="PF00564">
    <property type="entry name" value="PB1"/>
    <property type="match status" value="1"/>
</dbReference>
<organism evidence="7 8">
    <name type="scientific">Heracleum sosnowskyi</name>
    <dbReference type="NCBI Taxonomy" id="360622"/>
    <lineage>
        <taxon>Eukaryota</taxon>
        <taxon>Viridiplantae</taxon>
        <taxon>Streptophyta</taxon>
        <taxon>Embryophyta</taxon>
        <taxon>Tracheophyta</taxon>
        <taxon>Spermatophyta</taxon>
        <taxon>Magnoliopsida</taxon>
        <taxon>eudicotyledons</taxon>
        <taxon>Gunneridae</taxon>
        <taxon>Pentapetalae</taxon>
        <taxon>asterids</taxon>
        <taxon>campanulids</taxon>
        <taxon>Apiales</taxon>
        <taxon>Apiaceae</taxon>
        <taxon>Apioideae</taxon>
        <taxon>apioid superclade</taxon>
        <taxon>Tordylieae</taxon>
        <taxon>Tordyliinae</taxon>
        <taxon>Heracleum</taxon>
    </lineage>
</organism>
<keyword evidence="4" id="KW-0812">Transmembrane</keyword>
<reference evidence="7" key="2">
    <citation type="submission" date="2023-05" db="EMBL/GenBank/DDBJ databases">
        <authorList>
            <person name="Schelkunov M.I."/>
        </authorList>
    </citation>
    <scope>NUCLEOTIDE SEQUENCE</scope>
    <source>
        <strain evidence="7">Hsosn_3</strain>
        <tissue evidence="7">Leaf</tissue>
    </source>
</reference>
<dbReference type="PROSITE" id="PS51745">
    <property type="entry name" value="PB1"/>
    <property type="match status" value="1"/>
</dbReference>
<evidence type="ECO:0000256" key="2">
    <source>
        <dbReference type="PROSITE-ProRule" id="PRU00703"/>
    </source>
</evidence>
<protein>
    <submittedName>
        <fullName evidence="7">CBS-PB1 domain contining protein</fullName>
    </submittedName>
</protein>
<name>A0AAD8H035_9APIA</name>
<dbReference type="EMBL" id="JAUIZM010000011">
    <property type="protein sequence ID" value="KAK1357951.1"/>
    <property type="molecule type" value="Genomic_DNA"/>
</dbReference>
<sequence>MAGSNSSKRSLSMISHGRKKSSEHGGGGHESTKKTLCSSRSLGPLSGERTVKRLRLSKALTVSDNTSIREACCRMAARRVDALLLTDSNALLCGILTDKDVATKVIAQGISLEDPVSTVMTRNPVFVLSDTLAVDALQKMVNGKFRHLPVVDKGEVIALLDIAKCLHDAIIRMERVAERQKVMAAAVEGAEKHWGANMSGQNSFIETLREKVFRPSLSTIITDNTKIITLSPADTVVIAAKKMLEGHIGSAVVTIDGKLQGILTSKDILMRVIAQDLQPEVTFVDMVMTPNPECATVDTPIVDALHTMHDGKFLHLPIVDRDGVVVAVTDVLNITHGAIASVGQCGVNSESASSMMQKFWDHAMALSPIDDDEETRSDNSSKMLNEGTETGRPSSQINTSFGFKIQDRKGRMHRFNCDTRRMTELVNALIYRVGDDIDRTNMPQILYEDEDNDKVVLASDSDLVDALDYARSVGLKELKLHLDYTAMTPRRKRGARGLNYAQANSSRASTPEGCTTYSMIAAGTVLVVGLGVVACLRRARN</sequence>
<keyword evidence="8" id="KW-1185">Reference proteome</keyword>
<dbReference type="AlphaFoldDB" id="A0AAD8H035"/>
<dbReference type="SUPFAM" id="SSF54631">
    <property type="entry name" value="CBS-domain pair"/>
    <property type="match status" value="2"/>
</dbReference>
<evidence type="ECO:0000313" key="7">
    <source>
        <dbReference type="EMBL" id="KAK1357951.1"/>
    </source>
</evidence>
<keyword evidence="2" id="KW-0129">CBS domain</keyword>
<keyword evidence="4" id="KW-1133">Transmembrane helix</keyword>